<dbReference type="Gene3D" id="3.40.50.10110">
    <property type="entry name" value="DNA polymerase III subunit chi"/>
    <property type="match status" value="1"/>
</dbReference>
<sequence>MTQVDFYVLAGQTRREQWLFACRLLEKALEKNNQVLLLTDNEEHAQKLDEMIWTYRPDAFIPHALLGAADAPANCAVSIGWQQDNPGHHHDLIINLSQHLPPFFSRFERYVSVVVQHDHVLDYTRNHYKFLKDRGYPVNTVDMRLR</sequence>
<dbReference type="Proteomes" id="UP000596074">
    <property type="component" value="Chromosome"/>
</dbReference>
<dbReference type="GO" id="GO:0006260">
    <property type="term" value="P:DNA replication"/>
    <property type="evidence" value="ECO:0007669"/>
    <property type="project" value="InterPro"/>
</dbReference>
<dbReference type="GO" id="GO:0003887">
    <property type="term" value="F:DNA-directed DNA polymerase activity"/>
    <property type="evidence" value="ECO:0007669"/>
    <property type="project" value="InterPro"/>
</dbReference>
<evidence type="ECO:0000313" key="2">
    <source>
        <dbReference type="Proteomes" id="UP000596074"/>
    </source>
</evidence>
<dbReference type="GO" id="GO:0032298">
    <property type="term" value="P:positive regulation of DNA-templated DNA replication initiation"/>
    <property type="evidence" value="ECO:0007669"/>
    <property type="project" value="TreeGrafter"/>
</dbReference>
<dbReference type="AlphaFoldDB" id="A0A9X7V2G2"/>
<dbReference type="PANTHER" id="PTHR38767:SF1">
    <property type="entry name" value="DNA POLYMERASE III SUBUNIT CHI"/>
    <property type="match status" value="1"/>
</dbReference>
<dbReference type="GO" id="GO:0003677">
    <property type="term" value="F:DNA binding"/>
    <property type="evidence" value="ECO:0007669"/>
    <property type="project" value="InterPro"/>
</dbReference>
<dbReference type="SUPFAM" id="SSF102400">
    <property type="entry name" value="DNA polymerase III chi subunit"/>
    <property type="match status" value="1"/>
</dbReference>
<reference evidence="1 2" key="1">
    <citation type="submission" date="2019-11" db="EMBL/GenBank/DDBJ databases">
        <title>Venatorbacter sp. nov. a predator of Campylobacter and other Gram-negative bacteria.</title>
        <authorList>
            <person name="Saeedi A."/>
            <person name="Cummings N.J."/>
            <person name="Connerton I.F."/>
            <person name="Connerton P.L."/>
        </authorList>
    </citation>
    <scope>NUCLEOTIDE SEQUENCE [LARGE SCALE GENOMIC DNA]</scope>
    <source>
        <strain evidence="1">XL5</strain>
    </source>
</reference>
<accession>A0A9X7V2G2</accession>
<organism evidence="1 2">
    <name type="scientific">Venatoribacter cucullus</name>
    <dbReference type="NCBI Taxonomy" id="2661630"/>
    <lineage>
        <taxon>Bacteria</taxon>
        <taxon>Pseudomonadati</taxon>
        <taxon>Pseudomonadota</taxon>
        <taxon>Gammaproteobacteria</taxon>
        <taxon>Oceanospirillales</taxon>
        <taxon>Oceanospirillaceae</taxon>
        <taxon>Venatoribacter</taxon>
    </lineage>
</organism>
<dbReference type="KEGG" id="vcw:GJQ55_07925"/>
<gene>
    <name evidence="1" type="ORF">GJQ55_07925</name>
</gene>
<dbReference type="InterPro" id="IPR036768">
    <property type="entry name" value="PolIII_chi_sf"/>
</dbReference>
<protein>
    <submittedName>
        <fullName evidence="1">DNA polymerase III subunit chi</fullName>
    </submittedName>
</protein>
<keyword evidence="2" id="KW-1185">Reference proteome</keyword>
<dbReference type="EMBL" id="CP046056">
    <property type="protein sequence ID" value="QQD24409.1"/>
    <property type="molecule type" value="Genomic_DNA"/>
</dbReference>
<dbReference type="InterPro" id="IPR007459">
    <property type="entry name" value="DNA_pol3_chi"/>
</dbReference>
<dbReference type="RefSeq" id="WP_228344455.1">
    <property type="nucleotide sequence ID" value="NZ_CP046056.1"/>
</dbReference>
<proteinExistence type="predicted"/>
<dbReference type="Pfam" id="PF04364">
    <property type="entry name" value="DNA_pol3_chi"/>
    <property type="match status" value="1"/>
</dbReference>
<evidence type="ECO:0000313" key="1">
    <source>
        <dbReference type="EMBL" id="QQD24409.1"/>
    </source>
</evidence>
<dbReference type="PANTHER" id="PTHR38767">
    <property type="entry name" value="DNA POLYMERASE III SUBUNIT CHI"/>
    <property type="match status" value="1"/>
</dbReference>
<name>A0A9X7V2G2_9GAMM</name>